<feature type="non-terminal residue" evidence="2">
    <location>
        <position position="252"/>
    </location>
</feature>
<comment type="caution">
    <text evidence="2">The sequence shown here is derived from an EMBL/GenBank/DDBJ whole genome shotgun (WGS) entry which is preliminary data.</text>
</comment>
<evidence type="ECO:0000313" key="2">
    <source>
        <dbReference type="EMBL" id="GAI41514.1"/>
    </source>
</evidence>
<dbReference type="InterPro" id="IPR052916">
    <property type="entry name" value="Type-I_RE_MTase_Subunit"/>
</dbReference>
<dbReference type="SUPFAM" id="SSF53335">
    <property type="entry name" value="S-adenosyl-L-methionine-dependent methyltransferases"/>
    <property type="match status" value="1"/>
</dbReference>
<dbReference type="GO" id="GO:0008170">
    <property type="term" value="F:N-methyltransferase activity"/>
    <property type="evidence" value="ECO:0007669"/>
    <property type="project" value="InterPro"/>
</dbReference>
<organism evidence="2">
    <name type="scientific">marine sediment metagenome</name>
    <dbReference type="NCBI Taxonomy" id="412755"/>
    <lineage>
        <taxon>unclassified sequences</taxon>
        <taxon>metagenomes</taxon>
        <taxon>ecological metagenomes</taxon>
    </lineage>
</organism>
<feature type="domain" description="DNA methylase adenine-specific" evidence="1">
    <location>
        <begin position="42"/>
        <end position="145"/>
    </location>
</feature>
<dbReference type="AlphaFoldDB" id="X1QE25"/>
<dbReference type="PANTHER" id="PTHR42998">
    <property type="entry name" value="TYPE I RESTRICTION ENZYME HINDVIIP M PROTEIN-RELATED"/>
    <property type="match status" value="1"/>
</dbReference>
<dbReference type="Gene3D" id="3.40.50.150">
    <property type="entry name" value="Vaccinia Virus protein VP39"/>
    <property type="match status" value="1"/>
</dbReference>
<dbReference type="InterPro" id="IPR003356">
    <property type="entry name" value="DNA_methylase_A-5"/>
</dbReference>
<evidence type="ECO:0000259" key="1">
    <source>
        <dbReference type="Pfam" id="PF02384"/>
    </source>
</evidence>
<feature type="non-terminal residue" evidence="2">
    <location>
        <position position="1"/>
    </location>
</feature>
<sequence length="252" mass="28844">FSVRKTGLQPLGMLVKIQNLAEDYHNSITSSFNFIGSFACFYTYLNETGRAGFVMASSASDAGHGEKRIREELIKTGHVDVMIAIGTNFFYTRPLPCTLWFIDKNKPQERQDQVLMLDARNIYRVVTRKIRDFSDEQLKNLTAIVWLYRGQTERYLKLIRDYLDICHDHAGQIKTQLEALDTPLITLETALENFAAIIQSDEDANAEAIQSLKDTLSEKDKAFNLFRTERATLLVDLDSHLSWYESAEKTSN</sequence>
<accession>X1QE25</accession>
<dbReference type="EMBL" id="BARV01031778">
    <property type="protein sequence ID" value="GAI41514.1"/>
    <property type="molecule type" value="Genomic_DNA"/>
</dbReference>
<name>X1QE25_9ZZZZ</name>
<gene>
    <name evidence="2" type="ORF">S06H3_50222</name>
</gene>
<proteinExistence type="predicted"/>
<dbReference type="PANTHER" id="PTHR42998:SF1">
    <property type="entry name" value="TYPE I RESTRICTION ENZYME HINDI METHYLASE SUBUNIT"/>
    <property type="match status" value="1"/>
</dbReference>
<dbReference type="GO" id="GO:0003677">
    <property type="term" value="F:DNA binding"/>
    <property type="evidence" value="ECO:0007669"/>
    <property type="project" value="InterPro"/>
</dbReference>
<dbReference type="InterPro" id="IPR029063">
    <property type="entry name" value="SAM-dependent_MTases_sf"/>
</dbReference>
<protein>
    <recommendedName>
        <fullName evidence="1">DNA methylase adenine-specific domain-containing protein</fullName>
    </recommendedName>
</protein>
<reference evidence="2" key="1">
    <citation type="journal article" date="2014" name="Front. Microbiol.">
        <title>High frequency of phylogenetically diverse reductive dehalogenase-homologous genes in deep subseafloor sedimentary metagenomes.</title>
        <authorList>
            <person name="Kawai M."/>
            <person name="Futagami T."/>
            <person name="Toyoda A."/>
            <person name="Takaki Y."/>
            <person name="Nishi S."/>
            <person name="Hori S."/>
            <person name="Arai W."/>
            <person name="Tsubouchi T."/>
            <person name="Morono Y."/>
            <person name="Uchiyama I."/>
            <person name="Ito T."/>
            <person name="Fujiyama A."/>
            <person name="Inagaki F."/>
            <person name="Takami H."/>
        </authorList>
    </citation>
    <scope>NUCLEOTIDE SEQUENCE</scope>
    <source>
        <strain evidence="2">Expedition CK06-06</strain>
    </source>
</reference>
<dbReference type="Pfam" id="PF02384">
    <property type="entry name" value="N6_Mtase"/>
    <property type="match status" value="1"/>
</dbReference>